<dbReference type="Pfam" id="PF04273">
    <property type="entry name" value="BLH_phosphatase"/>
    <property type="match status" value="1"/>
</dbReference>
<dbReference type="OrthoDB" id="9805710at2"/>
<feature type="domain" description="Beta-lactamase hydrolase-like protein phosphatase-like" evidence="1">
    <location>
        <begin position="20"/>
        <end position="103"/>
    </location>
</feature>
<name>A0A1H3NLX9_9RHOB</name>
<evidence type="ECO:0000313" key="2">
    <source>
        <dbReference type="EMBL" id="SDY89670.1"/>
    </source>
</evidence>
<accession>A0A1H3NLX9</accession>
<dbReference type="RefSeq" id="WP_089886148.1">
    <property type="nucleotide sequence ID" value="NZ_FNPF01000026.1"/>
</dbReference>
<keyword evidence="3" id="KW-1185">Reference proteome</keyword>
<organism evidence="2 3">
    <name type="scientific">Citreimonas salinaria</name>
    <dbReference type="NCBI Taxonomy" id="321339"/>
    <lineage>
        <taxon>Bacteria</taxon>
        <taxon>Pseudomonadati</taxon>
        <taxon>Pseudomonadota</taxon>
        <taxon>Alphaproteobacteria</taxon>
        <taxon>Rhodobacterales</taxon>
        <taxon>Roseobacteraceae</taxon>
        <taxon>Citreimonas</taxon>
    </lineage>
</organism>
<evidence type="ECO:0000313" key="3">
    <source>
        <dbReference type="Proteomes" id="UP000199286"/>
    </source>
</evidence>
<sequence length="150" mass="16028">MDEIITIDSNHVVALFTPDEAALRKAASAGVLSVVNFRTSDEKGGLSLADERRVAEAAGLNYLHHPVSGDALDDELVDDFRRSLDDLPQPVLLHCASGKRAGAMALMTLAAENGLDGDAALDLGRKRGLDLSQEKIGAFVRDYADRKANV</sequence>
<reference evidence="2 3" key="1">
    <citation type="submission" date="2016-10" db="EMBL/GenBank/DDBJ databases">
        <authorList>
            <person name="de Groot N.N."/>
        </authorList>
    </citation>
    <scope>NUCLEOTIDE SEQUENCE [LARGE SCALE GENOMIC DNA]</scope>
    <source>
        <strain evidence="2 3">DSM 26880</strain>
    </source>
</reference>
<dbReference type="AlphaFoldDB" id="A0A1H3NLX9"/>
<proteinExistence type="predicted"/>
<dbReference type="SUPFAM" id="SSF52799">
    <property type="entry name" value="(Phosphotyrosine protein) phosphatases II"/>
    <property type="match status" value="1"/>
</dbReference>
<dbReference type="GO" id="GO:0016787">
    <property type="term" value="F:hydrolase activity"/>
    <property type="evidence" value="ECO:0007669"/>
    <property type="project" value="InterPro"/>
</dbReference>
<evidence type="ECO:0000259" key="1">
    <source>
        <dbReference type="Pfam" id="PF04273"/>
    </source>
</evidence>
<gene>
    <name evidence="2" type="ORF">SAMN05444340_12617</name>
</gene>
<dbReference type="EMBL" id="FNPF01000026">
    <property type="protein sequence ID" value="SDY89670.1"/>
    <property type="molecule type" value="Genomic_DNA"/>
</dbReference>
<dbReference type="Gene3D" id="3.90.190.10">
    <property type="entry name" value="Protein tyrosine phosphatase superfamily"/>
    <property type="match status" value="1"/>
</dbReference>
<protein>
    <submittedName>
        <fullName evidence="2">TIGR01244 family protein</fullName>
    </submittedName>
</protein>
<dbReference type="InterPro" id="IPR005939">
    <property type="entry name" value="BLH_phosphatase-like"/>
</dbReference>
<dbReference type="STRING" id="321339.SAMN05444340_12617"/>
<dbReference type="InterPro" id="IPR029021">
    <property type="entry name" value="Prot-tyrosine_phosphatase-like"/>
</dbReference>
<dbReference type="Proteomes" id="UP000199286">
    <property type="component" value="Unassembled WGS sequence"/>
</dbReference>